<dbReference type="GO" id="GO:0046872">
    <property type="term" value="F:metal ion binding"/>
    <property type="evidence" value="ECO:0007669"/>
    <property type="project" value="UniProtKB-KW"/>
</dbReference>
<evidence type="ECO:0000256" key="1">
    <source>
        <dbReference type="ARBA" id="ARBA00022679"/>
    </source>
</evidence>
<organism evidence="6 7">
    <name type="scientific">Sinorhizobium americanum</name>
    <dbReference type="NCBI Taxonomy" id="194963"/>
    <lineage>
        <taxon>Bacteria</taxon>
        <taxon>Pseudomonadati</taxon>
        <taxon>Pseudomonadota</taxon>
        <taxon>Alphaproteobacteria</taxon>
        <taxon>Hyphomicrobiales</taxon>
        <taxon>Rhizobiaceae</taxon>
        <taxon>Sinorhizobium/Ensifer group</taxon>
        <taxon>Sinorhizobium</taxon>
    </lineage>
</organism>
<dbReference type="GO" id="GO:0006096">
    <property type="term" value="P:glycolytic process"/>
    <property type="evidence" value="ECO:0007669"/>
    <property type="project" value="UniProtKB-KW"/>
</dbReference>
<dbReference type="SUPFAM" id="SSF53613">
    <property type="entry name" value="Ribokinase-like"/>
    <property type="match status" value="1"/>
</dbReference>
<dbReference type="Gene3D" id="3.30.1110.20">
    <property type="match status" value="1"/>
</dbReference>
<evidence type="ECO:0000256" key="3">
    <source>
        <dbReference type="ARBA" id="ARBA00022777"/>
    </source>
</evidence>
<evidence type="ECO:0000313" key="7">
    <source>
        <dbReference type="Proteomes" id="UP000182306"/>
    </source>
</evidence>
<dbReference type="Pfam" id="PF04587">
    <property type="entry name" value="ADP_PFK_GK"/>
    <property type="match status" value="1"/>
</dbReference>
<gene>
    <name evidence="6" type="ORF">SAMCFNEI73_pA0085</name>
</gene>
<protein>
    <submittedName>
        <fullName evidence="6">ADP-dependent glucokinase</fullName>
        <ecNumber evidence="6">2.7.1.147</ecNumber>
    </submittedName>
</protein>
<name>A0A1L3LSK1_9HYPH</name>
<proteinExistence type="predicted"/>
<dbReference type="Gene3D" id="3.40.1190.20">
    <property type="match status" value="1"/>
</dbReference>
<evidence type="ECO:0000256" key="2">
    <source>
        <dbReference type="ARBA" id="ARBA00022723"/>
    </source>
</evidence>
<keyword evidence="6" id="KW-0614">Plasmid</keyword>
<reference evidence="6 7" key="1">
    <citation type="submission" date="2015-10" db="EMBL/GenBank/DDBJ databases">
        <title>Genomic differences between typical nodule nitrogen-fixing rhizobial strains and those coming from bean seeds.</title>
        <authorList>
            <person name="Peralta H."/>
            <person name="Aguilar-Vera A."/>
            <person name="Diaz R."/>
            <person name="Mora Y."/>
            <person name="Martinez-Batallar G."/>
            <person name="Salazar E."/>
            <person name="Vargas-Lagunas C."/>
            <person name="Encarnacion S."/>
            <person name="Girard L."/>
            <person name="Mora J."/>
        </authorList>
    </citation>
    <scope>NUCLEOTIDE SEQUENCE [LARGE SCALE GENOMIC DNA]</scope>
    <source>
        <strain evidence="6 7">CFNEI 73</strain>
        <plasmid evidence="6 7">A</plasmid>
    </source>
</reference>
<dbReference type="GO" id="GO:0043843">
    <property type="term" value="F:ADP-specific glucokinase activity"/>
    <property type="evidence" value="ECO:0007669"/>
    <property type="project" value="UniProtKB-EC"/>
</dbReference>
<evidence type="ECO:0000313" key="6">
    <source>
        <dbReference type="EMBL" id="APG93062.1"/>
    </source>
</evidence>
<geneLocation type="plasmid" evidence="6 7">
    <name>A</name>
</geneLocation>
<dbReference type="Proteomes" id="UP000182306">
    <property type="component" value="Plasmid A"/>
</dbReference>
<dbReference type="InterPro" id="IPR007666">
    <property type="entry name" value="ADP_PFK/GK"/>
</dbReference>
<dbReference type="RefSeq" id="WP_064255148.1">
    <property type="nucleotide sequence ID" value="NZ_CP013108.1"/>
</dbReference>
<dbReference type="InterPro" id="IPR029056">
    <property type="entry name" value="Ribokinase-like"/>
</dbReference>
<dbReference type="KEGG" id="same:SAMCFNEI73_pA0085"/>
<dbReference type="EC" id="2.7.1.147" evidence="6"/>
<accession>A0A1L3LSK1</accession>
<dbReference type="OrthoDB" id="8432743at2"/>
<keyword evidence="2" id="KW-0479">Metal-binding</keyword>
<keyword evidence="4" id="KW-0460">Magnesium</keyword>
<dbReference type="EMBL" id="CP013108">
    <property type="protein sequence ID" value="APG93062.1"/>
    <property type="molecule type" value="Genomic_DNA"/>
</dbReference>
<evidence type="ECO:0000256" key="4">
    <source>
        <dbReference type="ARBA" id="ARBA00022842"/>
    </source>
</evidence>
<keyword evidence="3 6" id="KW-0418">Kinase</keyword>
<dbReference type="AlphaFoldDB" id="A0A1L3LSK1"/>
<keyword evidence="7" id="KW-1185">Reference proteome</keyword>
<keyword evidence="5" id="KW-0324">Glycolysis</keyword>
<evidence type="ECO:0000256" key="5">
    <source>
        <dbReference type="ARBA" id="ARBA00023152"/>
    </source>
</evidence>
<sequence>MNDAIAGNWPERYAGFVGALSTSGREATTLRLGVFLCGMSSVVDARVDMHDMEALASSPAHSRAGALFSLLKDRADRGVGGEVKFDWPDGPKWIRTNVKVRHALGGTGPQAAWVLSKLGASALIALEDRHSLMLQQIPRGVLVAQDGKLIEADEVTPSPQTVPETFIFEYTAGKTVADVACRRSSRIIVRFIDRGLQNDVEFDSMSTGLASSAAAGLLSGLNDVSFDQLPEASEKVFTLARSWRDAGLKVIHFELAGYSSSGALNLVLGALRGSVTSIGMSQSELLTLHPDAQQPMEAMIALGERLNLNRVCVHADNWAAAVTKCDPNQELRALMAGCAIASARAATGAPVERVTIAADAKFEPLPFQGYARKGEWSFVACSAPYLEKPATTLGLGDSFTAGCLLVLGRRSITPGVEV</sequence>
<keyword evidence="1 6" id="KW-0808">Transferase</keyword>